<proteinExistence type="predicted"/>
<dbReference type="Proteomes" id="UP000264883">
    <property type="component" value="Chromosome"/>
</dbReference>
<protein>
    <recommendedName>
        <fullName evidence="3">Lipoprotein</fullName>
    </recommendedName>
</protein>
<sequence>MKKIISIILLVLMIFIGCEKKIEKSIEVVSREYRAIWSEDYNFDTPILIDNLSDLKNFIEEHPEQFANENKFLEDYNEEFFKSKLIYIFIKSESSGSNNISAKGVKIEGDKLTLIINREVSEIGTADMAAWICLFEVNRSDIKDIKTVGYEIIEKN</sequence>
<keyword evidence="2" id="KW-1185">Reference proteome</keyword>
<name>A0A343J942_9CLOT</name>
<organism evidence="1 2">
    <name type="scientific">Clostridium isatidis</name>
    <dbReference type="NCBI Taxonomy" id="182773"/>
    <lineage>
        <taxon>Bacteria</taxon>
        <taxon>Bacillati</taxon>
        <taxon>Bacillota</taxon>
        <taxon>Clostridia</taxon>
        <taxon>Eubacteriales</taxon>
        <taxon>Clostridiaceae</taxon>
        <taxon>Clostridium</taxon>
    </lineage>
</organism>
<dbReference type="RefSeq" id="WP_119864185.1">
    <property type="nucleotide sequence ID" value="NZ_CP016786.1"/>
</dbReference>
<dbReference type="AlphaFoldDB" id="A0A343J942"/>
<gene>
    <name evidence="1" type="ORF">BEN51_00550</name>
</gene>
<dbReference type="PROSITE" id="PS51257">
    <property type="entry name" value="PROKAR_LIPOPROTEIN"/>
    <property type="match status" value="1"/>
</dbReference>
<dbReference type="EMBL" id="CP016786">
    <property type="protein sequence ID" value="ASW42050.1"/>
    <property type="molecule type" value="Genomic_DNA"/>
</dbReference>
<dbReference type="OrthoDB" id="1815708at2"/>
<accession>A0A343J942</accession>
<reference evidence="1 2" key="1">
    <citation type="submission" date="2016-08" db="EMBL/GenBank/DDBJ databases">
        <title>Complete Genome Sequence Of The Indigo Reducing Clostridium isatidis DSM15098.</title>
        <authorList>
            <person name="Little G.T."/>
            <person name="Minton N.P."/>
        </authorList>
    </citation>
    <scope>NUCLEOTIDE SEQUENCE [LARGE SCALE GENOMIC DNA]</scope>
    <source>
        <strain evidence="1 2">DSM 15098</strain>
    </source>
</reference>
<dbReference type="KEGG" id="cia:BEN51_00550"/>
<evidence type="ECO:0008006" key="3">
    <source>
        <dbReference type="Google" id="ProtNLM"/>
    </source>
</evidence>
<evidence type="ECO:0000313" key="2">
    <source>
        <dbReference type="Proteomes" id="UP000264883"/>
    </source>
</evidence>
<evidence type="ECO:0000313" key="1">
    <source>
        <dbReference type="EMBL" id="ASW42050.1"/>
    </source>
</evidence>